<evidence type="ECO:0000313" key="4">
    <source>
        <dbReference type="EMBL" id="HIU43813.1"/>
    </source>
</evidence>
<dbReference type="InterPro" id="IPR002508">
    <property type="entry name" value="MurNAc-LAA_cat"/>
</dbReference>
<reference evidence="4" key="2">
    <citation type="journal article" date="2021" name="PeerJ">
        <title>Extensive microbial diversity within the chicken gut microbiome revealed by metagenomics and culture.</title>
        <authorList>
            <person name="Gilroy R."/>
            <person name="Ravi A."/>
            <person name="Getino M."/>
            <person name="Pursley I."/>
            <person name="Horton D.L."/>
            <person name="Alikhan N.F."/>
            <person name="Baker D."/>
            <person name="Gharbi K."/>
            <person name="Hall N."/>
            <person name="Watson M."/>
            <person name="Adriaenssens E.M."/>
            <person name="Foster-Nyarko E."/>
            <person name="Jarju S."/>
            <person name="Secka A."/>
            <person name="Antonio M."/>
            <person name="Oren A."/>
            <person name="Chaudhuri R.R."/>
            <person name="La Ragione R."/>
            <person name="Hildebrand F."/>
            <person name="Pallen M.J."/>
        </authorList>
    </citation>
    <scope>NUCLEOTIDE SEQUENCE</scope>
    <source>
        <strain evidence="4">CHK191-8634</strain>
    </source>
</reference>
<feature type="chain" id="PRO_5039501929" evidence="2">
    <location>
        <begin position="25"/>
        <end position="364"/>
    </location>
</feature>
<accession>A0A9D1LKA2</accession>
<keyword evidence="1" id="KW-0378">Hydrolase</keyword>
<keyword evidence="2" id="KW-0732">Signal</keyword>
<dbReference type="PANTHER" id="PTHR30404">
    <property type="entry name" value="N-ACETYLMURAMOYL-L-ALANINE AMIDASE"/>
    <property type="match status" value="1"/>
</dbReference>
<dbReference type="AlphaFoldDB" id="A0A9D1LKA2"/>
<dbReference type="PANTHER" id="PTHR30404:SF0">
    <property type="entry name" value="N-ACETYLMURAMOYL-L-ALANINE AMIDASE AMIC"/>
    <property type="match status" value="1"/>
</dbReference>
<dbReference type="Gene3D" id="3.40.630.40">
    <property type="entry name" value="Zn-dependent exopeptidases"/>
    <property type="match status" value="1"/>
</dbReference>
<dbReference type="GO" id="GO:0009253">
    <property type="term" value="P:peptidoglycan catabolic process"/>
    <property type="evidence" value="ECO:0007669"/>
    <property type="project" value="InterPro"/>
</dbReference>
<evidence type="ECO:0000256" key="1">
    <source>
        <dbReference type="ARBA" id="ARBA00022801"/>
    </source>
</evidence>
<name>A0A9D1LKA2_9CLOT</name>
<evidence type="ECO:0000313" key="5">
    <source>
        <dbReference type="Proteomes" id="UP000824073"/>
    </source>
</evidence>
<comment type="caution">
    <text evidence="4">The sequence shown here is derived from an EMBL/GenBank/DDBJ whole genome shotgun (WGS) entry which is preliminary data.</text>
</comment>
<protein>
    <submittedName>
        <fullName evidence="4">N-acetylmuramoyl-L-alanine amidase</fullName>
    </submittedName>
</protein>
<dbReference type="EMBL" id="DVMR01000047">
    <property type="protein sequence ID" value="HIU43813.1"/>
    <property type="molecule type" value="Genomic_DNA"/>
</dbReference>
<dbReference type="CDD" id="cd02696">
    <property type="entry name" value="MurNAc-LAA"/>
    <property type="match status" value="1"/>
</dbReference>
<gene>
    <name evidence="4" type="ORF">IAB67_05890</name>
</gene>
<dbReference type="SMART" id="SM00646">
    <property type="entry name" value="Ami_3"/>
    <property type="match status" value="1"/>
</dbReference>
<dbReference type="GO" id="GO:0008745">
    <property type="term" value="F:N-acetylmuramoyl-L-alanine amidase activity"/>
    <property type="evidence" value="ECO:0007669"/>
    <property type="project" value="InterPro"/>
</dbReference>
<organism evidence="4 5">
    <name type="scientific">Candidatus Ventrousia excrementavium</name>
    <dbReference type="NCBI Taxonomy" id="2840961"/>
    <lineage>
        <taxon>Bacteria</taxon>
        <taxon>Bacillati</taxon>
        <taxon>Bacillota</taxon>
        <taxon>Clostridia</taxon>
        <taxon>Eubacteriales</taxon>
        <taxon>Clostridiaceae</taxon>
        <taxon>Clostridiaceae incertae sedis</taxon>
        <taxon>Candidatus Ventrousia</taxon>
    </lineage>
</organism>
<feature type="signal peptide" evidence="2">
    <location>
        <begin position="1"/>
        <end position="24"/>
    </location>
</feature>
<proteinExistence type="predicted"/>
<sequence>MKLAKRVLPLLLCLLLLVPQTAFAAAPTPSTASRSVQTVYLYGQPVTLYTYLLNGENYVRLHDLAWYCSAGSSAFSARWSGADSAVYLTTGGIYISGGTENLVHTPGAISTSLIQPDPYTLYVDGEPVSVRSYTINGYGYYNLRELCAALGMSVEWDASLRTIVLREQQSSGTKTILVDAGHGGSDPGAISSWLGNESGINLDVATRLAELLRSAGFNVVETRTGNQTVTLAERQELIKSLQPDLVVSVHHNASESRTGSGATVLAQIADQYGGPSRQLAELLNSEYASLGRPINSIVFRRGWRGDYYAILRAAAEVSVPAVISEYAFIDNASDWRAVDSAQDRAAEAQAIYRAVCDWFELQSQ</sequence>
<evidence type="ECO:0000256" key="2">
    <source>
        <dbReference type="SAM" id="SignalP"/>
    </source>
</evidence>
<dbReference type="SUPFAM" id="SSF53187">
    <property type="entry name" value="Zn-dependent exopeptidases"/>
    <property type="match status" value="1"/>
</dbReference>
<feature type="domain" description="MurNAc-LAA" evidence="3">
    <location>
        <begin position="235"/>
        <end position="356"/>
    </location>
</feature>
<dbReference type="Proteomes" id="UP000824073">
    <property type="component" value="Unassembled WGS sequence"/>
</dbReference>
<dbReference type="Pfam" id="PF01520">
    <property type="entry name" value="Amidase_3"/>
    <property type="match status" value="1"/>
</dbReference>
<evidence type="ECO:0000259" key="3">
    <source>
        <dbReference type="SMART" id="SM00646"/>
    </source>
</evidence>
<dbReference type="GO" id="GO:0030288">
    <property type="term" value="C:outer membrane-bounded periplasmic space"/>
    <property type="evidence" value="ECO:0007669"/>
    <property type="project" value="TreeGrafter"/>
</dbReference>
<dbReference type="InterPro" id="IPR050695">
    <property type="entry name" value="N-acetylmuramoyl_amidase_3"/>
</dbReference>
<reference evidence="4" key="1">
    <citation type="submission" date="2020-10" db="EMBL/GenBank/DDBJ databases">
        <authorList>
            <person name="Gilroy R."/>
        </authorList>
    </citation>
    <scope>NUCLEOTIDE SEQUENCE</scope>
    <source>
        <strain evidence="4">CHK191-8634</strain>
    </source>
</reference>